<reference evidence="3 4" key="1">
    <citation type="journal article" date="2005" name="Genome Res.">
        <title>Comparative and functional genomic analyses of the pathogenicity of phytopathogen Xanthomonas campestris pv. campestris.</title>
        <authorList>
            <person name="Qian W."/>
            <person name="Jia Y."/>
            <person name="Ren S.X."/>
            <person name="He Y.Q."/>
            <person name="Feng J.X."/>
            <person name="Lu L.F."/>
            <person name="Sun Q."/>
            <person name="Ying G."/>
            <person name="Tang D.J."/>
            <person name="Tang H."/>
            <person name="Wu W."/>
            <person name="Hao P."/>
            <person name="Wang L."/>
            <person name="Jiang B.L."/>
            <person name="Zeng S."/>
            <person name="Gu W.Y."/>
            <person name="Lu G."/>
            <person name="Rong L."/>
            <person name="Tian Y."/>
            <person name="Yao Z."/>
            <person name="Fu G."/>
            <person name="Chen B."/>
            <person name="Fang R."/>
            <person name="Qiang B."/>
            <person name="Chen Z."/>
            <person name="Zhao G.P."/>
            <person name="Tang J.L."/>
            <person name="He C."/>
        </authorList>
    </citation>
    <scope>NUCLEOTIDE SEQUENCE [LARGE SCALE GENOMIC DNA]</scope>
    <source>
        <strain evidence="3 4">8004</strain>
    </source>
</reference>
<proteinExistence type="predicted"/>
<evidence type="ECO:0000259" key="2">
    <source>
        <dbReference type="Pfam" id="PF13827"/>
    </source>
</evidence>
<dbReference type="KEGG" id="xcb:XC_0867"/>
<dbReference type="InterPro" id="IPR025240">
    <property type="entry name" value="DUF4189"/>
</dbReference>
<evidence type="ECO:0000313" key="4">
    <source>
        <dbReference type="Proteomes" id="UP000000420"/>
    </source>
</evidence>
<feature type="domain" description="DUF4189" evidence="2">
    <location>
        <begin position="66"/>
        <end position="174"/>
    </location>
</feature>
<protein>
    <recommendedName>
        <fullName evidence="2">DUF4189 domain-containing protein</fullName>
    </recommendedName>
</protein>
<keyword evidence="1" id="KW-0732">Signal</keyword>
<gene>
    <name evidence="3" type="ordered locus">XC_0867</name>
</gene>
<name>A0A0H2X4R3_XANC8</name>
<dbReference type="Proteomes" id="UP000000420">
    <property type="component" value="Chromosome"/>
</dbReference>
<dbReference type="RefSeq" id="WP_011269533.1">
    <property type="nucleotide sequence ID" value="NC_007086.1"/>
</dbReference>
<accession>A0A0H2X4R3</accession>
<organism evidence="3 4">
    <name type="scientific">Xanthomonas campestris pv. campestris (strain 8004)</name>
    <dbReference type="NCBI Taxonomy" id="314565"/>
    <lineage>
        <taxon>Bacteria</taxon>
        <taxon>Pseudomonadati</taxon>
        <taxon>Pseudomonadota</taxon>
        <taxon>Gammaproteobacteria</taxon>
        <taxon>Lysobacterales</taxon>
        <taxon>Lysobacteraceae</taxon>
        <taxon>Xanthomonas</taxon>
    </lineage>
</organism>
<dbReference type="AlphaFoldDB" id="A0A0H2X4R3"/>
<dbReference type="HOGENOM" id="CLU_127166_0_0_6"/>
<evidence type="ECO:0000256" key="1">
    <source>
        <dbReference type="SAM" id="SignalP"/>
    </source>
</evidence>
<feature type="signal peptide" evidence="1">
    <location>
        <begin position="1"/>
        <end position="23"/>
    </location>
</feature>
<evidence type="ECO:0000313" key="3">
    <source>
        <dbReference type="EMBL" id="AAY47941.1"/>
    </source>
</evidence>
<dbReference type="Pfam" id="PF13827">
    <property type="entry name" value="DUF4189"/>
    <property type="match status" value="1"/>
</dbReference>
<sequence>MNKKIVTLILLSFLSFFSPSSFAEGNCPPGQYPIGGQGAVACAPIPQDGNLTQQPARPLGKWIKTWGAIAMGWMGPVPYYAVPTGMLSETEAETEALARCSKKGPKDCAIKLTYFNQCAAIAEPQTAENLIPDGSVTIFTGNASIDGASSKAKEECKNRNKDFPVTCKVIYKNCSKQIFQKF</sequence>
<feature type="chain" id="PRO_5002601450" description="DUF4189 domain-containing protein" evidence="1">
    <location>
        <begin position="24"/>
        <end position="182"/>
    </location>
</feature>
<dbReference type="EMBL" id="CP000050">
    <property type="protein sequence ID" value="AAY47941.1"/>
    <property type="molecule type" value="Genomic_DNA"/>
</dbReference>